<dbReference type="Proteomes" id="UP000886520">
    <property type="component" value="Chromosome 24"/>
</dbReference>
<keyword evidence="8 10" id="KW-1133">Transmembrane helix</keyword>
<proteinExistence type="inferred from homology"/>
<evidence type="ECO:0000256" key="6">
    <source>
        <dbReference type="ARBA" id="ARBA00022741"/>
    </source>
</evidence>
<dbReference type="Pfam" id="PF01061">
    <property type="entry name" value="ABC2_membrane"/>
    <property type="match status" value="1"/>
</dbReference>
<dbReference type="Gene3D" id="3.40.50.300">
    <property type="entry name" value="P-loop containing nucleotide triphosphate hydrolases"/>
    <property type="match status" value="1"/>
</dbReference>
<keyword evidence="6" id="KW-0547">Nucleotide-binding</keyword>
<evidence type="ECO:0000313" key="13">
    <source>
        <dbReference type="Proteomes" id="UP000886520"/>
    </source>
</evidence>
<feature type="transmembrane region" description="Helical" evidence="10">
    <location>
        <begin position="635"/>
        <end position="656"/>
    </location>
</feature>
<keyword evidence="3" id="KW-0813">Transport</keyword>
<accession>A0A9D4Z413</accession>
<protein>
    <recommendedName>
        <fullName evidence="11">ABC transporter domain-containing protein</fullName>
    </recommendedName>
</protein>
<reference evidence="12" key="1">
    <citation type="submission" date="2021-01" db="EMBL/GenBank/DDBJ databases">
        <title>Adiantum capillus-veneris genome.</title>
        <authorList>
            <person name="Fang Y."/>
            <person name="Liao Q."/>
        </authorList>
    </citation>
    <scope>NUCLEOTIDE SEQUENCE</scope>
    <source>
        <strain evidence="12">H3</strain>
        <tissue evidence="12">Leaf</tissue>
    </source>
</reference>
<organism evidence="12 13">
    <name type="scientific">Adiantum capillus-veneris</name>
    <name type="common">Maidenhair fern</name>
    <dbReference type="NCBI Taxonomy" id="13818"/>
    <lineage>
        <taxon>Eukaryota</taxon>
        <taxon>Viridiplantae</taxon>
        <taxon>Streptophyta</taxon>
        <taxon>Embryophyta</taxon>
        <taxon>Tracheophyta</taxon>
        <taxon>Polypodiopsida</taxon>
        <taxon>Polypodiidae</taxon>
        <taxon>Polypodiales</taxon>
        <taxon>Pteridineae</taxon>
        <taxon>Pteridaceae</taxon>
        <taxon>Vittarioideae</taxon>
        <taxon>Adiantum</taxon>
    </lineage>
</organism>
<evidence type="ECO:0000256" key="8">
    <source>
        <dbReference type="ARBA" id="ARBA00022989"/>
    </source>
</evidence>
<feature type="domain" description="ABC transporter" evidence="11">
    <location>
        <begin position="63"/>
        <end position="307"/>
    </location>
</feature>
<evidence type="ECO:0000256" key="9">
    <source>
        <dbReference type="ARBA" id="ARBA00023136"/>
    </source>
</evidence>
<dbReference type="PANTHER" id="PTHR48042:SF11">
    <property type="entry name" value="ABC TRANSPORTER G FAMILY MEMBER 11"/>
    <property type="match status" value="1"/>
</dbReference>
<keyword evidence="9 10" id="KW-0472">Membrane</keyword>
<feature type="transmembrane region" description="Helical" evidence="10">
    <location>
        <begin position="550"/>
        <end position="570"/>
    </location>
</feature>
<dbReference type="InterPro" id="IPR003439">
    <property type="entry name" value="ABC_transporter-like_ATP-bd"/>
</dbReference>
<comment type="subcellular location">
    <subcellularLocation>
        <location evidence="1">Membrane</location>
        <topology evidence="1">Multi-pass membrane protein</topology>
    </subcellularLocation>
</comment>
<evidence type="ECO:0000256" key="1">
    <source>
        <dbReference type="ARBA" id="ARBA00004141"/>
    </source>
</evidence>
<dbReference type="InterPro" id="IPR027417">
    <property type="entry name" value="P-loop_NTPase"/>
</dbReference>
<evidence type="ECO:0000256" key="5">
    <source>
        <dbReference type="ARBA" id="ARBA00022692"/>
    </source>
</evidence>
<dbReference type="PANTHER" id="PTHR48042">
    <property type="entry name" value="ABC TRANSPORTER G FAMILY MEMBER 11"/>
    <property type="match status" value="1"/>
</dbReference>
<dbReference type="InterPro" id="IPR013525">
    <property type="entry name" value="ABC2_TM"/>
</dbReference>
<name>A0A9D4Z413_ADICA</name>
<evidence type="ECO:0000256" key="10">
    <source>
        <dbReference type="SAM" id="Phobius"/>
    </source>
</evidence>
<evidence type="ECO:0000313" key="12">
    <source>
        <dbReference type="EMBL" id="KAI5060444.1"/>
    </source>
</evidence>
<sequence length="724" mass="80403">MSANLASMPSSPPGDIIPLRNFNLLYQSSPSMSPKSTTSPLPDVADALVQYHNEILGGPPVTLTWKDVKVLVTHPDGSTHTLVDNISGFAEPFSLVAIVGAPKSGKTTLLRALSGRLVQDEILEGEILLNGRRQQITYGTAVYLTCDGIISEMLTVEENMYIAAVLKLPPTMSMKQKLNIVEQTILDLSLKECSSKQVGWCRNSKSLTQGERRRLVLAMEIVMRPRLLYLDEVTDGLNGSAALLYMTKVKLLAGEGRTVLASFQELNQNMFELFDYLLILGSGRRVYFGEARIAHEHLTRSGLHSPVEQNLVGYFLQTQSADYEEIVASMKLLQDLEKVDGLGTEVPKNIQRTLEAVYESSGICSSMAAKITGISIKKGAVLVHLVSHATFVNQIVTLAYRSFVSIARDLGHYWARFMLSIFAMLLIGTIFVNLDHSISSIQERASCLFLVYEILVYMTVGGIPYFHREIKVVTKEKLNAHYSVAAFIFGSFLSAFPFLFITALFSSCFVYFLVGLHSGFGHFFYFFFNLLVSLVTSEGLMMTISALVPISHAGMIVGSCIQTIFMLVAGYTARPIDIPHPIWTYPMSYLSFHRYGIWGLYQNEFQGLRFQHSTSHMSGQQVIDSVYHMVNPGKWGNILVLLLLGLFYRVLLYVCLMTTGTYMHALGLGCLENLGLQIEVAILATNEQDITRNAESAYEWHVLADIVILMQSAGFVKAEAAQRA</sequence>
<feature type="transmembrane region" description="Helical" evidence="10">
    <location>
        <begin position="413"/>
        <end position="434"/>
    </location>
</feature>
<comment type="caution">
    <text evidence="12">The sequence shown here is derived from an EMBL/GenBank/DDBJ whole genome shotgun (WGS) entry which is preliminary data.</text>
</comment>
<dbReference type="GO" id="GO:0016020">
    <property type="term" value="C:membrane"/>
    <property type="evidence" value="ECO:0007669"/>
    <property type="project" value="UniProtKB-SubCell"/>
</dbReference>
<keyword evidence="4" id="KW-0934">Plastid</keyword>
<evidence type="ECO:0000256" key="2">
    <source>
        <dbReference type="ARBA" id="ARBA00005814"/>
    </source>
</evidence>
<feature type="transmembrane region" description="Helical" evidence="10">
    <location>
        <begin position="486"/>
        <end position="514"/>
    </location>
</feature>
<dbReference type="PROSITE" id="PS50893">
    <property type="entry name" value="ABC_TRANSPORTER_2"/>
    <property type="match status" value="1"/>
</dbReference>
<keyword evidence="13" id="KW-1185">Reference proteome</keyword>
<dbReference type="GO" id="GO:0016887">
    <property type="term" value="F:ATP hydrolysis activity"/>
    <property type="evidence" value="ECO:0007669"/>
    <property type="project" value="InterPro"/>
</dbReference>
<dbReference type="InterPro" id="IPR003593">
    <property type="entry name" value="AAA+_ATPase"/>
</dbReference>
<dbReference type="Pfam" id="PF00005">
    <property type="entry name" value="ABC_tran"/>
    <property type="match status" value="1"/>
</dbReference>
<keyword evidence="5 10" id="KW-0812">Transmembrane</keyword>
<feature type="transmembrane region" description="Helical" evidence="10">
    <location>
        <begin position="446"/>
        <end position="466"/>
    </location>
</feature>
<gene>
    <name evidence="12" type="ORF">GOP47_0024864</name>
</gene>
<keyword evidence="7" id="KW-0067">ATP-binding</keyword>
<evidence type="ECO:0000256" key="7">
    <source>
        <dbReference type="ARBA" id="ARBA00022840"/>
    </source>
</evidence>
<keyword evidence="4" id="KW-0150">Chloroplast</keyword>
<comment type="similarity">
    <text evidence="2">Belongs to the ABC transporter superfamily. ABCG family. Eye pigment precursor importer (TC 3.A.1.204) subfamily.</text>
</comment>
<evidence type="ECO:0000256" key="3">
    <source>
        <dbReference type="ARBA" id="ARBA00022448"/>
    </source>
</evidence>
<dbReference type="SUPFAM" id="SSF52540">
    <property type="entry name" value="P-loop containing nucleoside triphosphate hydrolases"/>
    <property type="match status" value="1"/>
</dbReference>
<dbReference type="AlphaFoldDB" id="A0A9D4Z413"/>
<dbReference type="InterPro" id="IPR052215">
    <property type="entry name" value="Plant_ABCG"/>
</dbReference>
<evidence type="ECO:0000256" key="4">
    <source>
        <dbReference type="ARBA" id="ARBA00022528"/>
    </source>
</evidence>
<dbReference type="GO" id="GO:0140359">
    <property type="term" value="F:ABC-type transporter activity"/>
    <property type="evidence" value="ECO:0007669"/>
    <property type="project" value="InterPro"/>
</dbReference>
<dbReference type="GO" id="GO:0005524">
    <property type="term" value="F:ATP binding"/>
    <property type="evidence" value="ECO:0007669"/>
    <property type="project" value="UniProtKB-KW"/>
</dbReference>
<evidence type="ECO:0000259" key="11">
    <source>
        <dbReference type="PROSITE" id="PS50893"/>
    </source>
</evidence>
<dbReference type="OrthoDB" id="66620at2759"/>
<dbReference type="SMART" id="SM00382">
    <property type="entry name" value="AAA"/>
    <property type="match status" value="1"/>
</dbReference>
<dbReference type="EMBL" id="JABFUD020000024">
    <property type="protein sequence ID" value="KAI5060444.1"/>
    <property type="molecule type" value="Genomic_DNA"/>
</dbReference>